<dbReference type="Gene3D" id="1.10.630.10">
    <property type="entry name" value="Cytochrome P450"/>
    <property type="match status" value="1"/>
</dbReference>
<dbReference type="SUPFAM" id="SSF48264">
    <property type="entry name" value="Cytochrome P450"/>
    <property type="match status" value="1"/>
</dbReference>
<evidence type="ECO:0000256" key="3">
    <source>
        <dbReference type="ARBA" id="ARBA00023004"/>
    </source>
</evidence>
<dbReference type="GO" id="GO:0005506">
    <property type="term" value="F:iron ion binding"/>
    <property type="evidence" value="ECO:0007669"/>
    <property type="project" value="InterPro"/>
</dbReference>
<dbReference type="Proteomes" id="UP001273166">
    <property type="component" value="Unassembled WGS sequence"/>
</dbReference>
<dbReference type="Pfam" id="PF00067">
    <property type="entry name" value="p450"/>
    <property type="match status" value="1"/>
</dbReference>
<evidence type="ECO:0000313" key="6">
    <source>
        <dbReference type="Proteomes" id="UP001273166"/>
    </source>
</evidence>
<accession>A0AAJ0M1Y3</accession>
<dbReference type="GO" id="GO:0016705">
    <property type="term" value="F:oxidoreductase activity, acting on paired donors, with incorporation or reduction of molecular oxygen"/>
    <property type="evidence" value="ECO:0007669"/>
    <property type="project" value="InterPro"/>
</dbReference>
<dbReference type="GeneID" id="87881570"/>
<dbReference type="AlphaFoldDB" id="A0AAJ0M1Y3"/>
<gene>
    <name evidence="5" type="ORF">B0T15DRAFT_216207</name>
</gene>
<evidence type="ECO:0000256" key="1">
    <source>
        <dbReference type="ARBA" id="ARBA00022617"/>
    </source>
</evidence>
<dbReference type="GO" id="GO:0020037">
    <property type="term" value="F:heme binding"/>
    <property type="evidence" value="ECO:0007669"/>
    <property type="project" value="InterPro"/>
</dbReference>
<comment type="caution">
    <text evidence="5">The sequence shown here is derived from an EMBL/GenBank/DDBJ whole genome shotgun (WGS) entry which is preliminary data.</text>
</comment>
<dbReference type="RefSeq" id="XP_062721796.1">
    <property type="nucleotide sequence ID" value="XM_062862741.1"/>
</dbReference>
<dbReference type="InterPro" id="IPR036396">
    <property type="entry name" value="Cyt_P450_sf"/>
</dbReference>
<proteinExistence type="predicted"/>
<evidence type="ECO:0000313" key="5">
    <source>
        <dbReference type="EMBL" id="KAK3306016.1"/>
    </source>
</evidence>
<sequence>MTLVKTGIESLVEHRWPLLLCAIVLYSARTLLRLYRLRKFRGPWATAFSSIPHRIATYKGESHSWYREVSEQYGPIARVGPTSLITSDPDVWMHINTKLGYKRSDWYFKANRMEHNRDNVFTQTNTKLHDERRKQIAPGYSGRENLELESSIDTYVLEFLRLLRTKYLSTPSPSSSSSSRIIPVDIAKKIPFFTLDVISAVSFGRAFGMLRADADIDHYARDSEQGLRLGNTLMALGLSGLVKGSSVLGRWWLGPKPTDKSGFGAMQGACFRYVDDRVRNAREGKDKRRDMLASFIRHGLEGDELRSEVLLQLIAGSDTTAGALRGILLYVMAHKRVYVRLQEEIDAAVREGKVVLDGSGEDDGVISFAAAKQLPYLQAVIREGLRVWPPVRNILPKDVPPGGDTVMVKGKPVSLPGGVDIGVSALAMHRDKALYGEDVDMFRPERWFEPDPERLADMTRVNNLTFGHGRWECLGKNVAQMEINKILFELFRHFDLAIANPPKPWDIMNTMGIFMTNDMLVQVTAR</sequence>
<keyword evidence="2 4" id="KW-0479">Metal-binding</keyword>
<keyword evidence="1 4" id="KW-0349">Heme</keyword>
<dbReference type="InterPro" id="IPR001128">
    <property type="entry name" value="Cyt_P450"/>
</dbReference>
<dbReference type="InterPro" id="IPR002401">
    <property type="entry name" value="Cyt_P450_E_grp-I"/>
</dbReference>
<evidence type="ECO:0000256" key="4">
    <source>
        <dbReference type="PIRSR" id="PIRSR602401-1"/>
    </source>
</evidence>
<reference evidence="5" key="1">
    <citation type="journal article" date="2023" name="Mol. Phylogenet. Evol.">
        <title>Genome-scale phylogeny and comparative genomics of the fungal order Sordariales.</title>
        <authorList>
            <person name="Hensen N."/>
            <person name="Bonometti L."/>
            <person name="Westerberg I."/>
            <person name="Brannstrom I.O."/>
            <person name="Guillou S."/>
            <person name="Cros-Aarteil S."/>
            <person name="Calhoun S."/>
            <person name="Haridas S."/>
            <person name="Kuo A."/>
            <person name="Mondo S."/>
            <person name="Pangilinan J."/>
            <person name="Riley R."/>
            <person name="LaButti K."/>
            <person name="Andreopoulos B."/>
            <person name="Lipzen A."/>
            <person name="Chen C."/>
            <person name="Yan M."/>
            <person name="Daum C."/>
            <person name="Ng V."/>
            <person name="Clum A."/>
            <person name="Steindorff A."/>
            <person name="Ohm R.A."/>
            <person name="Martin F."/>
            <person name="Silar P."/>
            <person name="Natvig D.O."/>
            <person name="Lalanne C."/>
            <person name="Gautier V."/>
            <person name="Ament-Velasquez S.L."/>
            <person name="Kruys A."/>
            <person name="Hutchinson M.I."/>
            <person name="Powell A.J."/>
            <person name="Barry K."/>
            <person name="Miller A.N."/>
            <person name="Grigoriev I.V."/>
            <person name="Debuchy R."/>
            <person name="Gladieux P."/>
            <person name="Hiltunen Thoren M."/>
            <person name="Johannesson H."/>
        </authorList>
    </citation>
    <scope>NUCLEOTIDE SEQUENCE</scope>
    <source>
        <strain evidence="5">CBS 333.67</strain>
    </source>
</reference>
<keyword evidence="6" id="KW-1185">Reference proteome</keyword>
<comment type="cofactor">
    <cofactor evidence="4">
        <name>heme</name>
        <dbReference type="ChEBI" id="CHEBI:30413"/>
    </cofactor>
</comment>
<dbReference type="GO" id="GO:0004497">
    <property type="term" value="F:monooxygenase activity"/>
    <property type="evidence" value="ECO:0007669"/>
    <property type="project" value="InterPro"/>
</dbReference>
<dbReference type="PRINTS" id="PR00463">
    <property type="entry name" value="EP450I"/>
</dbReference>
<dbReference type="InterPro" id="IPR050121">
    <property type="entry name" value="Cytochrome_P450_monoxygenase"/>
</dbReference>
<organism evidence="5 6">
    <name type="scientific">Chaetomium strumarium</name>
    <dbReference type="NCBI Taxonomy" id="1170767"/>
    <lineage>
        <taxon>Eukaryota</taxon>
        <taxon>Fungi</taxon>
        <taxon>Dikarya</taxon>
        <taxon>Ascomycota</taxon>
        <taxon>Pezizomycotina</taxon>
        <taxon>Sordariomycetes</taxon>
        <taxon>Sordariomycetidae</taxon>
        <taxon>Sordariales</taxon>
        <taxon>Chaetomiaceae</taxon>
        <taxon>Chaetomium</taxon>
    </lineage>
</organism>
<dbReference type="CDD" id="cd11060">
    <property type="entry name" value="CYP57A1-like"/>
    <property type="match status" value="1"/>
</dbReference>
<name>A0AAJ0M1Y3_9PEZI</name>
<dbReference type="PANTHER" id="PTHR24305">
    <property type="entry name" value="CYTOCHROME P450"/>
    <property type="match status" value="1"/>
</dbReference>
<keyword evidence="3 4" id="KW-0408">Iron</keyword>
<dbReference type="EMBL" id="JAUDZG010000004">
    <property type="protein sequence ID" value="KAK3306016.1"/>
    <property type="molecule type" value="Genomic_DNA"/>
</dbReference>
<evidence type="ECO:0000256" key="2">
    <source>
        <dbReference type="ARBA" id="ARBA00022723"/>
    </source>
</evidence>
<feature type="binding site" description="axial binding residue" evidence="4">
    <location>
        <position position="473"/>
    </location>
    <ligand>
        <name>heme</name>
        <dbReference type="ChEBI" id="CHEBI:30413"/>
    </ligand>
    <ligandPart>
        <name>Fe</name>
        <dbReference type="ChEBI" id="CHEBI:18248"/>
    </ligandPart>
</feature>
<reference evidence="5" key="2">
    <citation type="submission" date="2023-06" db="EMBL/GenBank/DDBJ databases">
        <authorList>
            <consortium name="Lawrence Berkeley National Laboratory"/>
            <person name="Mondo S.J."/>
            <person name="Hensen N."/>
            <person name="Bonometti L."/>
            <person name="Westerberg I."/>
            <person name="Brannstrom I.O."/>
            <person name="Guillou S."/>
            <person name="Cros-Aarteil S."/>
            <person name="Calhoun S."/>
            <person name="Haridas S."/>
            <person name="Kuo A."/>
            <person name="Pangilinan J."/>
            <person name="Riley R."/>
            <person name="Labutti K."/>
            <person name="Andreopoulos B."/>
            <person name="Lipzen A."/>
            <person name="Chen C."/>
            <person name="Yanf M."/>
            <person name="Daum C."/>
            <person name="Ng V."/>
            <person name="Clum A."/>
            <person name="Steindorff A."/>
            <person name="Ohm R."/>
            <person name="Martin F."/>
            <person name="Silar P."/>
            <person name="Natvig D."/>
            <person name="Lalanne C."/>
            <person name="Gautier V."/>
            <person name="Ament-Velasquez S.L."/>
            <person name="Kruys A."/>
            <person name="Hutchinson M.I."/>
            <person name="Powell A.J."/>
            <person name="Barry K."/>
            <person name="Miller A.N."/>
            <person name="Grigoriev I.V."/>
            <person name="Debuchy R."/>
            <person name="Gladieux P."/>
            <person name="Thoren M.H."/>
            <person name="Johannesson H."/>
        </authorList>
    </citation>
    <scope>NUCLEOTIDE SEQUENCE</scope>
    <source>
        <strain evidence="5">CBS 333.67</strain>
    </source>
</reference>
<protein>
    <submittedName>
        <fullName evidence="5">Cytochrome P450</fullName>
    </submittedName>
</protein>
<dbReference type="PANTHER" id="PTHR24305:SF168">
    <property type="entry name" value="P450, PUTATIVE (EUROFUNG)-RELATED"/>
    <property type="match status" value="1"/>
</dbReference>
<dbReference type="PRINTS" id="PR00385">
    <property type="entry name" value="P450"/>
</dbReference>